<dbReference type="SUPFAM" id="SSF54001">
    <property type="entry name" value="Cysteine proteinases"/>
    <property type="match status" value="1"/>
</dbReference>
<dbReference type="PANTHER" id="PTHR48449">
    <property type="entry name" value="DUF1985 DOMAIN-CONTAINING PROTEIN"/>
    <property type="match status" value="1"/>
</dbReference>
<dbReference type="PROSITE" id="PS50600">
    <property type="entry name" value="ULP_PROTEASE"/>
    <property type="match status" value="1"/>
</dbReference>
<dbReference type="Proteomes" id="UP000222542">
    <property type="component" value="Unassembled WGS sequence"/>
</dbReference>
<comment type="similarity">
    <text evidence="1">Belongs to the peptidase C48 family.</text>
</comment>
<feature type="domain" description="Ubiquitin-like protease family profile" evidence="4">
    <location>
        <begin position="246"/>
        <end position="427"/>
    </location>
</feature>
<dbReference type="Pfam" id="PF09331">
    <property type="entry name" value="DUF1985"/>
    <property type="match status" value="1"/>
</dbReference>
<proteinExistence type="inferred from homology"/>
<name>A0A2G2ZHG5_CAPAN</name>
<dbReference type="Gramene" id="PHT81432">
    <property type="protein sequence ID" value="PHT81432"/>
    <property type="gene ID" value="T459_14447"/>
</dbReference>
<dbReference type="EMBL" id="AYRZ02000005">
    <property type="protein sequence ID" value="PHT81432.1"/>
    <property type="molecule type" value="Genomic_DNA"/>
</dbReference>
<evidence type="ECO:0000256" key="1">
    <source>
        <dbReference type="ARBA" id="ARBA00005234"/>
    </source>
</evidence>
<dbReference type="OMA" id="ESSHMCC"/>
<dbReference type="Pfam" id="PF02902">
    <property type="entry name" value="Peptidase_C48"/>
    <property type="match status" value="1"/>
</dbReference>
<sequence>MADNTLTKMVTRSISRSDPDVHTVPTFNVGISQSEEDALTSKEVRGIGYKRKVRDEVSSSDNDDEELVKENVRYYVKELPSESSHMCCYSNSNIIADLKEKLSGTQFQMFNKTCFGVSMQIYDCFVQAQLVRSFMSLKLEESSKDALVICINGSTLRFMLKEFAIIIGLNCVTNEDDFIIENKEPNQIVSRYFGGQKTVKKSALIKYFENREWGEGNDDDAVKIAILYFINTFIFLGHNIEAVEDIPIVSQSSSQHIGTDSSSTPKQGDTCSVELQQHINVIFYYLHKKDKYSPPSNYTYTTADCVFKIKVAELWEKLMAGVLWHTVDHVLISLHVKERLHWVLFVVSFLDRSLYIYDSYNSTIHDVYVKTVVQKFAEVIPSSFLNVDFYKKKIDIDWQCHPKYRNKDETEPFKGCGIYVAAYAEFLTGGQGVPNQEFDIVLLHT</sequence>
<gene>
    <name evidence="5" type="ORF">T459_14447</name>
</gene>
<dbReference type="PANTHER" id="PTHR48449:SF1">
    <property type="entry name" value="DUF1985 DOMAIN-CONTAINING PROTEIN"/>
    <property type="match status" value="1"/>
</dbReference>
<keyword evidence="2" id="KW-0645">Protease</keyword>
<protein>
    <recommendedName>
        <fullName evidence="4">Ubiquitin-like protease family profile domain-containing protein</fullName>
    </recommendedName>
</protein>
<evidence type="ECO:0000313" key="5">
    <source>
        <dbReference type="EMBL" id="PHT81432.1"/>
    </source>
</evidence>
<dbReference type="InterPro" id="IPR015410">
    <property type="entry name" value="DUF1985"/>
</dbReference>
<dbReference type="GO" id="GO:0008234">
    <property type="term" value="F:cysteine-type peptidase activity"/>
    <property type="evidence" value="ECO:0007669"/>
    <property type="project" value="InterPro"/>
</dbReference>
<evidence type="ECO:0000256" key="2">
    <source>
        <dbReference type="ARBA" id="ARBA00022670"/>
    </source>
</evidence>
<keyword evidence="6" id="KW-1185">Reference proteome</keyword>
<dbReference type="Gene3D" id="3.40.395.10">
    <property type="entry name" value="Adenoviral Proteinase, Chain A"/>
    <property type="match status" value="1"/>
</dbReference>
<comment type="caution">
    <text evidence="5">The sequence shown here is derived from an EMBL/GenBank/DDBJ whole genome shotgun (WGS) entry which is preliminary data.</text>
</comment>
<evidence type="ECO:0000259" key="4">
    <source>
        <dbReference type="PROSITE" id="PS50600"/>
    </source>
</evidence>
<reference evidence="5 6" key="1">
    <citation type="journal article" date="2014" name="Nat. Genet.">
        <title>Genome sequence of the hot pepper provides insights into the evolution of pungency in Capsicum species.</title>
        <authorList>
            <person name="Kim S."/>
            <person name="Park M."/>
            <person name="Yeom S.I."/>
            <person name="Kim Y.M."/>
            <person name="Lee J.M."/>
            <person name="Lee H.A."/>
            <person name="Seo E."/>
            <person name="Choi J."/>
            <person name="Cheong K."/>
            <person name="Kim K.T."/>
            <person name="Jung K."/>
            <person name="Lee G.W."/>
            <person name="Oh S.K."/>
            <person name="Bae C."/>
            <person name="Kim S.B."/>
            <person name="Lee H.Y."/>
            <person name="Kim S.Y."/>
            <person name="Kim M.S."/>
            <person name="Kang B.C."/>
            <person name="Jo Y.D."/>
            <person name="Yang H.B."/>
            <person name="Jeong H.J."/>
            <person name="Kang W.H."/>
            <person name="Kwon J.K."/>
            <person name="Shin C."/>
            <person name="Lim J.Y."/>
            <person name="Park J.H."/>
            <person name="Huh J.H."/>
            <person name="Kim J.S."/>
            <person name="Kim B.D."/>
            <person name="Cohen O."/>
            <person name="Paran I."/>
            <person name="Suh M.C."/>
            <person name="Lee S.B."/>
            <person name="Kim Y.K."/>
            <person name="Shin Y."/>
            <person name="Noh S.J."/>
            <person name="Park J."/>
            <person name="Seo Y.S."/>
            <person name="Kwon S.Y."/>
            <person name="Kim H.A."/>
            <person name="Park J.M."/>
            <person name="Kim H.J."/>
            <person name="Choi S.B."/>
            <person name="Bosland P.W."/>
            <person name="Reeves G."/>
            <person name="Jo S.H."/>
            <person name="Lee B.W."/>
            <person name="Cho H.T."/>
            <person name="Choi H.S."/>
            <person name="Lee M.S."/>
            <person name="Yu Y."/>
            <person name="Do Choi Y."/>
            <person name="Park B.S."/>
            <person name="van Deynze A."/>
            <person name="Ashrafi H."/>
            <person name="Hill T."/>
            <person name="Kim W.T."/>
            <person name="Pai H.S."/>
            <person name="Ahn H.K."/>
            <person name="Yeam I."/>
            <person name="Giovannoni J.J."/>
            <person name="Rose J.K."/>
            <person name="Sorensen I."/>
            <person name="Lee S.J."/>
            <person name="Kim R.W."/>
            <person name="Choi I.Y."/>
            <person name="Choi B.S."/>
            <person name="Lim J.S."/>
            <person name="Lee Y.H."/>
            <person name="Choi D."/>
        </authorList>
    </citation>
    <scope>NUCLEOTIDE SEQUENCE [LARGE SCALE GENOMIC DNA]</scope>
    <source>
        <strain evidence="6">cv. CM334</strain>
    </source>
</reference>
<dbReference type="InterPro" id="IPR038765">
    <property type="entry name" value="Papain-like_cys_pep_sf"/>
</dbReference>
<reference evidence="5 6" key="2">
    <citation type="journal article" date="2017" name="Genome Biol.">
        <title>New reference genome sequences of hot pepper reveal the massive evolution of plant disease-resistance genes by retroduplication.</title>
        <authorList>
            <person name="Kim S."/>
            <person name="Park J."/>
            <person name="Yeom S.I."/>
            <person name="Kim Y.M."/>
            <person name="Seo E."/>
            <person name="Kim K.T."/>
            <person name="Kim M.S."/>
            <person name="Lee J.M."/>
            <person name="Cheong K."/>
            <person name="Shin H.S."/>
            <person name="Kim S.B."/>
            <person name="Han K."/>
            <person name="Lee J."/>
            <person name="Park M."/>
            <person name="Lee H.A."/>
            <person name="Lee H.Y."/>
            <person name="Lee Y."/>
            <person name="Oh S."/>
            <person name="Lee J.H."/>
            <person name="Choi E."/>
            <person name="Choi E."/>
            <person name="Lee S.E."/>
            <person name="Jeon J."/>
            <person name="Kim H."/>
            <person name="Choi G."/>
            <person name="Song H."/>
            <person name="Lee J."/>
            <person name="Lee S.C."/>
            <person name="Kwon J.K."/>
            <person name="Lee H.Y."/>
            <person name="Koo N."/>
            <person name="Hong Y."/>
            <person name="Kim R.W."/>
            <person name="Kang W.H."/>
            <person name="Huh J.H."/>
            <person name="Kang B.C."/>
            <person name="Yang T.J."/>
            <person name="Lee Y.H."/>
            <person name="Bennetzen J.L."/>
            <person name="Choi D."/>
        </authorList>
    </citation>
    <scope>NUCLEOTIDE SEQUENCE [LARGE SCALE GENOMIC DNA]</scope>
    <source>
        <strain evidence="6">cv. CM334</strain>
    </source>
</reference>
<evidence type="ECO:0000313" key="6">
    <source>
        <dbReference type="Proteomes" id="UP000222542"/>
    </source>
</evidence>
<keyword evidence="3" id="KW-0378">Hydrolase</keyword>
<dbReference type="InterPro" id="IPR003653">
    <property type="entry name" value="Peptidase_C48_C"/>
</dbReference>
<organism evidence="5 6">
    <name type="scientific">Capsicum annuum</name>
    <name type="common">Capsicum pepper</name>
    <dbReference type="NCBI Taxonomy" id="4072"/>
    <lineage>
        <taxon>Eukaryota</taxon>
        <taxon>Viridiplantae</taxon>
        <taxon>Streptophyta</taxon>
        <taxon>Embryophyta</taxon>
        <taxon>Tracheophyta</taxon>
        <taxon>Spermatophyta</taxon>
        <taxon>Magnoliopsida</taxon>
        <taxon>eudicotyledons</taxon>
        <taxon>Gunneridae</taxon>
        <taxon>Pentapetalae</taxon>
        <taxon>asterids</taxon>
        <taxon>lamiids</taxon>
        <taxon>Solanales</taxon>
        <taxon>Solanaceae</taxon>
        <taxon>Solanoideae</taxon>
        <taxon>Capsiceae</taxon>
        <taxon>Capsicum</taxon>
    </lineage>
</organism>
<dbReference type="GO" id="GO:0006508">
    <property type="term" value="P:proteolysis"/>
    <property type="evidence" value="ECO:0007669"/>
    <property type="project" value="UniProtKB-KW"/>
</dbReference>
<accession>A0A2G2ZHG5</accession>
<evidence type="ECO:0000256" key="3">
    <source>
        <dbReference type="ARBA" id="ARBA00022801"/>
    </source>
</evidence>
<dbReference type="AlphaFoldDB" id="A0A2G2ZHG5"/>